<dbReference type="KEGG" id="marq:MARGE09_P2324"/>
<keyword evidence="2" id="KW-1185">Reference proteome</keyword>
<gene>
    <name evidence="1" type="ORF">MARGE09_P2324</name>
</gene>
<proteinExistence type="predicted"/>
<dbReference type="InterPro" id="IPR021133">
    <property type="entry name" value="HEAT_type_2"/>
</dbReference>
<accession>A0AAN1WI99</accession>
<name>A0AAN1WI99_9GAMM</name>
<organism evidence="1 2">
    <name type="scientific">Marinagarivorans cellulosilyticus</name>
    <dbReference type="NCBI Taxonomy" id="2721545"/>
    <lineage>
        <taxon>Bacteria</taxon>
        <taxon>Pseudomonadati</taxon>
        <taxon>Pseudomonadota</taxon>
        <taxon>Gammaproteobacteria</taxon>
        <taxon>Cellvibrionales</taxon>
        <taxon>Cellvibrionaceae</taxon>
        <taxon>Marinagarivorans</taxon>
    </lineage>
</organism>
<dbReference type="AlphaFoldDB" id="A0AAN1WI99"/>
<dbReference type="SUPFAM" id="SSF48371">
    <property type="entry name" value="ARM repeat"/>
    <property type="match status" value="1"/>
</dbReference>
<protein>
    <recommendedName>
        <fullName evidence="3">DNA alkylation repair protein</fullName>
    </recommendedName>
</protein>
<dbReference type="Pfam" id="PF08713">
    <property type="entry name" value="DNA_alkylation"/>
    <property type="match status" value="1"/>
</dbReference>
<reference evidence="1 2" key="1">
    <citation type="journal article" date="2022" name="IScience">
        <title>An ultrasensitive nanofiber-based assay for enzymatic hydrolysis and deep-sea microbial degradation of cellulose.</title>
        <authorList>
            <person name="Tsudome M."/>
            <person name="Tachioka M."/>
            <person name="Miyazaki M."/>
            <person name="Uchimura K."/>
            <person name="Tsuda M."/>
            <person name="Takaki Y."/>
            <person name="Deguchi S."/>
        </authorList>
    </citation>
    <scope>NUCLEOTIDE SEQUENCE [LARGE SCALE GENOMIC DNA]</scope>
    <source>
        <strain evidence="1 2">GE09</strain>
    </source>
</reference>
<evidence type="ECO:0000313" key="1">
    <source>
        <dbReference type="EMBL" id="BCD98123.1"/>
    </source>
</evidence>
<dbReference type="Gene3D" id="1.25.40.290">
    <property type="entry name" value="ARM repeat domains"/>
    <property type="match status" value="1"/>
</dbReference>
<dbReference type="EMBL" id="AP023086">
    <property type="protein sequence ID" value="BCD98123.1"/>
    <property type="molecule type" value="Genomic_DNA"/>
</dbReference>
<dbReference type="PROSITE" id="PS50077">
    <property type="entry name" value="HEAT_REPEAT"/>
    <property type="match status" value="1"/>
</dbReference>
<dbReference type="Proteomes" id="UP001320119">
    <property type="component" value="Chromosome"/>
</dbReference>
<dbReference type="InterPro" id="IPR014825">
    <property type="entry name" value="DNA_alkylation"/>
</dbReference>
<dbReference type="RefSeq" id="WP_236982272.1">
    <property type="nucleotide sequence ID" value="NZ_AP023086.1"/>
</dbReference>
<evidence type="ECO:0000313" key="2">
    <source>
        <dbReference type="Proteomes" id="UP001320119"/>
    </source>
</evidence>
<dbReference type="InterPro" id="IPR016024">
    <property type="entry name" value="ARM-type_fold"/>
</dbReference>
<evidence type="ECO:0008006" key="3">
    <source>
        <dbReference type="Google" id="ProtNLM"/>
    </source>
</evidence>
<sequence>MKQGLSHAAVARISQGLASIIKDFDQKSFTMEALKGLEDLELKARVHHIIAAMGLSLPAFSKVAPALCRLPAHWDKGDPKDPLRGFAAWPIIDYVARYGIDQPALAFKALEKLTPLFSAEFAIRPFIERYPHEAFQQLNLWAQHPNDHVRRLASEGCRPKLPWGMQLKTLVAAPAPILPILETLKNDPSLYVRKSVANNLNDISKDHPNTVLNTLETWRTTTASKETLWIIQHASRTLIKQGNARALALMGAKKAHIKSSQLVCPSSVLSGGLLNFSLSFTSKQQQKLVIDYAIDFLRNNQQHNSKVFKLKTLEAQKGEEICIDKSYSFKAISTRRYYPGEHQLHIQINGEVIASANFELKKAKND</sequence>